<gene>
    <name evidence="2" type="ORF">EJK17_03150</name>
</gene>
<keyword evidence="1" id="KW-1133">Transmembrane helix</keyword>
<dbReference type="Proteomes" id="UP000288291">
    <property type="component" value="Unassembled WGS sequence"/>
</dbReference>
<dbReference type="AlphaFoldDB" id="A0A437SWA9"/>
<proteinExistence type="predicted"/>
<accession>A0A437SWA9</accession>
<dbReference type="EMBL" id="RXIA01000006">
    <property type="protein sequence ID" value="RVU71209.1"/>
    <property type="molecule type" value="Genomic_DNA"/>
</dbReference>
<feature type="transmembrane region" description="Helical" evidence="1">
    <location>
        <begin position="50"/>
        <end position="79"/>
    </location>
</feature>
<comment type="caution">
    <text evidence="2">The sequence shown here is derived from an EMBL/GenBank/DDBJ whole genome shotgun (WGS) entry which is preliminary data.</text>
</comment>
<keyword evidence="1" id="KW-0812">Transmembrane</keyword>
<evidence type="ECO:0000256" key="1">
    <source>
        <dbReference type="SAM" id="Phobius"/>
    </source>
</evidence>
<organism evidence="2 3">
    <name type="scientific">Lactobacillus xujianguonis</name>
    <dbReference type="NCBI Taxonomy" id="2495899"/>
    <lineage>
        <taxon>Bacteria</taxon>
        <taxon>Bacillati</taxon>
        <taxon>Bacillota</taxon>
        <taxon>Bacilli</taxon>
        <taxon>Lactobacillales</taxon>
        <taxon>Lactobacillaceae</taxon>
        <taxon>Lactobacillus</taxon>
    </lineage>
</organism>
<evidence type="ECO:0000313" key="3">
    <source>
        <dbReference type="Proteomes" id="UP000288291"/>
    </source>
</evidence>
<keyword evidence="1" id="KW-0472">Membrane</keyword>
<feature type="transmembrane region" description="Helical" evidence="1">
    <location>
        <begin position="12"/>
        <end position="38"/>
    </location>
</feature>
<keyword evidence="3" id="KW-1185">Reference proteome</keyword>
<dbReference type="RefSeq" id="WP_103661051.1">
    <property type="nucleotide sequence ID" value="NZ_ML136875.1"/>
</dbReference>
<evidence type="ECO:0000313" key="2">
    <source>
        <dbReference type="EMBL" id="RVU71209.1"/>
    </source>
</evidence>
<sequence>MFLAISQNDWFWISFWVIILATAFHWWKWVWLAIVLYIAAPALLTLLDGLWRIALVIAIAIGIISVISYSSFNLAVWIYDFIKKKIDQHKAANNTLSND</sequence>
<name>A0A437SWA9_9LACO</name>
<protein>
    <submittedName>
        <fullName evidence="2">Uncharacterized protein</fullName>
    </submittedName>
</protein>
<reference evidence="2 3" key="1">
    <citation type="submission" date="2018-12" db="EMBL/GenBank/DDBJ databases">
        <authorList>
            <person name="Meng J."/>
        </authorList>
    </citation>
    <scope>NUCLEOTIDE SEQUENCE [LARGE SCALE GENOMIC DNA]</scope>
    <source>
        <strain evidence="2 3">HT111-2</strain>
    </source>
</reference>